<evidence type="ECO:0000313" key="5">
    <source>
        <dbReference type="EMBL" id="MFD0928067.1"/>
    </source>
</evidence>
<dbReference type="Pfam" id="PF17928">
    <property type="entry name" value="TetR_C_22"/>
    <property type="match status" value="1"/>
</dbReference>
<dbReference type="PANTHER" id="PTHR30055:SF226">
    <property type="entry name" value="HTH-TYPE TRANSCRIPTIONAL REGULATOR PKSA"/>
    <property type="match status" value="1"/>
</dbReference>
<evidence type="ECO:0000256" key="1">
    <source>
        <dbReference type="ARBA" id="ARBA00023125"/>
    </source>
</evidence>
<dbReference type="Proteomes" id="UP001597068">
    <property type="component" value="Unassembled WGS sequence"/>
</dbReference>
<dbReference type="InterPro" id="IPR041674">
    <property type="entry name" value="TetR_C_22"/>
</dbReference>
<name>A0ABW3GCI7_9NOCA</name>
<dbReference type="InterPro" id="IPR050109">
    <property type="entry name" value="HTH-type_TetR-like_transc_reg"/>
</dbReference>
<dbReference type="InterPro" id="IPR001647">
    <property type="entry name" value="HTH_TetR"/>
</dbReference>
<reference evidence="6" key="1">
    <citation type="journal article" date="2019" name="Int. J. Syst. Evol. Microbiol.">
        <title>The Global Catalogue of Microorganisms (GCM) 10K type strain sequencing project: providing services to taxonomists for standard genome sequencing and annotation.</title>
        <authorList>
            <consortium name="The Broad Institute Genomics Platform"/>
            <consortium name="The Broad Institute Genome Sequencing Center for Infectious Disease"/>
            <person name="Wu L."/>
            <person name="Ma J."/>
        </authorList>
    </citation>
    <scope>NUCLEOTIDE SEQUENCE [LARGE SCALE GENOMIC DNA]</scope>
    <source>
        <strain evidence="6">CCUG 50873</strain>
    </source>
</reference>
<organism evidence="5 6">
    <name type="scientific">Williamsia deligens</name>
    <dbReference type="NCBI Taxonomy" id="321325"/>
    <lineage>
        <taxon>Bacteria</taxon>
        <taxon>Bacillati</taxon>
        <taxon>Actinomycetota</taxon>
        <taxon>Actinomycetes</taxon>
        <taxon>Mycobacteriales</taxon>
        <taxon>Nocardiaceae</taxon>
        <taxon>Williamsia</taxon>
    </lineage>
</organism>
<dbReference type="PROSITE" id="PS50977">
    <property type="entry name" value="HTH_TETR_2"/>
    <property type="match status" value="1"/>
</dbReference>
<dbReference type="Gene3D" id="1.10.357.10">
    <property type="entry name" value="Tetracycline Repressor, domain 2"/>
    <property type="match status" value="1"/>
</dbReference>
<evidence type="ECO:0000259" key="4">
    <source>
        <dbReference type="PROSITE" id="PS50977"/>
    </source>
</evidence>
<dbReference type="Pfam" id="PF00440">
    <property type="entry name" value="TetR_N"/>
    <property type="match status" value="1"/>
</dbReference>
<sequence length="226" mass="24998">MGDPTAPLVPRKRPTQERSRRRFEAMLVEARALLIDVGFESLTCDEIAARADVPIGTLYQYFANKYVIVCELDRQDAVGVQDALAEFGREIPSLDWPRLLEKFLDHLASLWRDDPSRRAVWLAVQSTPATRATALVHERALAQMVARIIAPLTPSQHTRRAMMSEVLVHTAYSLLSFSVQDGHDHARTVAELKRMLTGYLVLEDPGADHGADPGGDDASSGVTAAR</sequence>
<accession>A0ABW3GCI7</accession>
<feature type="compositionally biased region" description="Low complexity" evidence="3">
    <location>
        <begin position="216"/>
        <end position="226"/>
    </location>
</feature>
<dbReference type="SUPFAM" id="SSF46689">
    <property type="entry name" value="Homeodomain-like"/>
    <property type="match status" value="1"/>
</dbReference>
<feature type="region of interest" description="Disordered" evidence="3">
    <location>
        <begin position="206"/>
        <end position="226"/>
    </location>
</feature>
<feature type="DNA-binding region" description="H-T-H motif" evidence="2">
    <location>
        <begin position="43"/>
        <end position="62"/>
    </location>
</feature>
<dbReference type="PANTHER" id="PTHR30055">
    <property type="entry name" value="HTH-TYPE TRANSCRIPTIONAL REGULATOR RUTR"/>
    <property type="match status" value="1"/>
</dbReference>
<evidence type="ECO:0000313" key="6">
    <source>
        <dbReference type="Proteomes" id="UP001597068"/>
    </source>
</evidence>
<dbReference type="InterPro" id="IPR009057">
    <property type="entry name" value="Homeodomain-like_sf"/>
</dbReference>
<protein>
    <submittedName>
        <fullName evidence="5">TetR/AcrR family transcriptional regulator</fullName>
    </submittedName>
</protein>
<comment type="caution">
    <text evidence="5">The sequence shown here is derived from an EMBL/GenBank/DDBJ whole genome shotgun (WGS) entry which is preliminary data.</text>
</comment>
<keyword evidence="1 2" id="KW-0238">DNA-binding</keyword>
<evidence type="ECO:0000256" key="3">
    <source>
        <dbReference type="SAM" id="MobiDB-lite"/>
    </source>
</evidence>
<evidence type="ECO:0000256" key="2">
    <source>
        <dbReference type="PROSITE-ProRule" id="PRU00335"/>
    </source>
</evidence>
<feature type="domain" description="HTH tetR-type" evidence="4">
    <location>
        <begin position="20"/>
        <end position="80"/>
    </location>
</feature>
<dbReference type="EMBL" id="JBHTIL010000006">
    <property type="protein sequence ID" value="MFD0928067.1"/>
    <property type="molecule type" value="Genomic_DNA"/>
</dbReference>
<gene>
    <name evidence="5" type="ORF">ACFQ04_20210</name>
</gene>
<proteinExistence type="predicted"/>
<dbReference type="RefSeq" id="WP_253648502.1">
    <property type="nucleotide sequence ID" value="NZ_BAAAMO010000004.1"/>
</dbReference>
<keyword evidence="6" id="KW-1185">Reference proteome</keyword>